<evidence type="ECO:0000256" key="7">
    <source>
        <dbReference type="ARBA" id="ARBA00023136"/>
    </source>
</evidence>
<evidence type="ECO:0000256" key="3">
    <source>
        <dbReference type="ARBA" id="ARBA00022448"/>
    </source>
</evidence>
<feature type="transmembrane region" description="Helical" evidence="8">
    <location>
        <begin position="192"/>
        <end position="212"/>
    </location>
</feature>
<dbReference type="Pfam" id="PF00860">
    <property type="entry name" value="Xan_ur_permease"/>
    <property type="match status" value="1"/>
</dbReference>
<feature type="transmembrane region" description="Helical" evidence="8">
    <location>
        <begin position="310"/>
        <end position="329"/>
    </location>
</feature>
<protein>
    <submittedName>
        <fullName evidence="9">Nitrate reductase</fullName>
    </submittedName>
</protein>
<dbReference type="AlphaFoldDB" id="A0A3M8K9X0"/>
<feature type="transmembrane region" description="Helical" evidence="8">
    <location>
        <begin position="111"/>
        <end position="128"/>
    </location>
</feature>
<feature type="transmembrane region" description="Helical" evidence="8">
    <location>
        <begin position="61"/>
        <end position="80"/>
    </location>
</feature>
<evidence type="ECO:0000256" key="8">
    <source>
        <dbReference type="SAM" id="Phobius"/>
    </source>
</evidence>
<sequence>MTNSPGSLFGWTVHGDGKNIRPGAVVAPEQRLTWPRTIGIGMQHVVAMFGATLLVPTLTGFPVNTTLLFSGLGTIMFLLITRNRLPSYLGSSFAFIAPMAASQSYGPGAQIGGVLITGLVLIAVGFIVKAAGRQVIDAVMPPAVTGAIVALIGLNLAPTAVVNFEAQPLVAAVTLVCILLATVAGRGMIARLGILLGVVVGWVFAAVTGNLAEGTNEAVSQAAWFGLPEFHSPEFQLSAILVTLPVIIVLIAENVGHVKAVSEMTGRNLDDLAGDALVADGLATTLAGSFGGSGTTTYAENIGVMAATKVYSTAAYWVAAFTAIALAFIPKFGALIFTIPVGVLGGATLVLYGLIGMLGIRIWQDNQVNFNNPVNLTTAAVALVAGIGNLTLSVFGVELEGIAWGSAGIIIAYPLLKRLYLTVGEGKGATF</sequence>
<name>A0A3M8K9X0_9CORY</name>
<evidence type="ECO:0000313" key="9">
    <source>
        <dbReference type="EMBL" id="RNE49332.1"/>
    </source>
</evidence>
<evidence type="ECO:0000256" key="6">
    <source>
        <dbReference type="ARBA" id="ARBA00022989"/>
    </source>
</evidence>
<comment type="caution">
    <text evidence="9">The sequence shown here is derived from an EMBL/GenBank/DDBJ whole genome shotgun (WGS) entry which is preliminary data.</text>
</comment>
<comment type="subcellular location">
    <subcellularLocation>
        <location evidence="1">Cell membrane</location>
        <topology evidence="1">Multi-pass membrane protein</topology>
    </subcellularLocation>
</comment>
<dbReference type="GO" id="GO:0005886">
    <property type="term" value="C:plasma membrane"/>
    <property type="evidence" value="ECO:0007669"/>
    <property type="project" value="UniProtKB-SubCell"/>
</dbReference>
<feature type="transmembrane region" description="Helical" evidence="8">
    <location>
        <begin position="87"/>
        <end position="105"/>
    </location>
</feature>
<feature type="transmembrane region" description="Helical" evidence="8">
    <location>
        <begin position="376"/>
        <end position="396"/>
    </location>
</feature>
<keyword evidence="3" id="KW-0813">Transport</keyword>
<evidence type="ECO:0000256" key="4">
    <source>
        <dbReference type="ARBA" id="ARBA00022475"/>
    </source>
</evidence>
<evidence type="ECO:0000256" key="1">
    <source>
        <dbReference type="ARBA" id="ARBA00004651"/>
    </source>
</evidence>
<dbReference type="NCBIfam" id="TIGR00801">
    <property type="entry name" value="ncs2"/>
    <property type="match status" value="1"/>
</dbReference>
<keyword evidence="6 8" id="KW-1133">Transmembrane helix</keyword>
<feature type="transmembrane region" description="Helical" evidence="8">
    <location>
        <begin position="402"/>
        <end position="421"/>
    </location>
</feature>
<keyword evidence="5 8" id="KW-0812">Transmembrane</keyword>
<dbReference type="Proteomes" id="UP000266975">
    <property type="component" value="Unassembled WGS sequence"/>
</dbReference>
<evidence type="ECO:0000256" key="5">
    <source>
        <dbReference type="ARBA" id="ARBA00022692"/>
    </source>
</evidence>
<feature type="transmembrane region" description="Helical" evidence="8">
    <location>
        <begin position="166"/>
        <end position="185"/>
    </location>
</feature>
<reference evidence="9 10" key="1">
    <citation type="submission" date="2018-02" db="EMBL/GenBank/DDBJ databases">
        <title>Corynebacterium alimpuense sp. nov., a marine obligate actinomycete isolated from sediments of Valparaiso bay, Chile.</title>
        <authorList>
            <person name="Claverias F."/>
            <person name="Gonzales-Siles L."/>
            <person name="Salva-Serra F."/>
            <person name="Inganaes E."/>
            <person name="Molin K."/>
            <person name="Cumsille A."/>
            <person name="Undabarrena A."/>
            <person name="Couve E."/>
            <person name="Moore E.R.B."/>
            <person name="Gomila M."/>
            <person name="Camara B."/>
        </authorList>
    </citation>
    <scope>NUCLEOTIDE SEQUENCE [LARGE SCALE GENOMIC DNA]</scope>
    <source>
        <strain evidence="9 10">CCUG 69366</strain>
    </source>
</reference>
<dbReference type="PANTHER" id="PTHR42810">
    <property type="entry name" value="PURINE PERMEASE C1399.01C-RELATED"/>
    <property type="match status" value="1"/>
</dbReference>
<accession>A0A3M8K9X0</accession>
<evidence type="ECO:0000313" key="10">
    <source>
        <dbReference type="Proteomes" id="UP000266975"/>
    </source>
</evidence>
<feature type="transmembrane region" description="Helical" evidence="8">
    <location>
        <begin position="335"/>
        <end position="355"/>
    </location>
</feature>
<evidence type="ECO:0000256" key="2">
    <source>
        <dbReference type="ARBA" id="ARBA00008821"/>
    </source>
</evidence>
<dbReference type="OrthoDB" id="9779092at2"/>
<dbReference type="InterPro" id="IPR006042">
    <property type="entry name" value="Xan_ur_permease"/>
</dbReference>
<dbReference type="PANTHER" id="PTHR42810:SF4">
    <property type="entry name" value="URIC ACID TRANSPORTER UACT"/>
    <property type="match status" value="1"/>
</dbReference>
<feature type="transmembrane region" description="Helical" evidence="8">
    <location>
        <begin position="235"/>
        <end position="252"/>
    </location>
</feature>
<keyword evidence="10" id="KW-1185">Reference proteome</keyword>
<keyword evidence="4" id="KW-1003">Cell membrane</keyword>
<dbReference type="NCBIfam" id="NF037981">
    <property type="entry name" value="NCS2_1"/>
    <property type="match status" value="1"/>
</dbReference>
<dbReference type="RefSeq" id="WP_123047379.1">
    <property type="nucleotide sequence ID" value="NZ_PTJO01000003.1"/>
</dbReference>
<dbReference type="EMBL" id="PTJO01000003">
    <property type="protein sequence ID" value="RNE49332.1"/>
    <property type="molecule type" value="Genomic_DNA"/>
</dbReference>
<dbReference type="InterPro" id="IPR006043">
    <property type="entry name" value="NCS2"/>
</dbReference>
<organism evidence="9 10">
    <name type="scientific">Corynebacterium alimapuense</name>
    <dbReference type="NCBI Taxonomy" id="1576874"/>
    <lineage>
        <taxon>Bacteria</taxon>
        <taxon>Bacillati</taxon>
        <taxon>Actinomycetota</taxon>
        <taxon>Actinomycetes</taxon>
        <taxon>Mycobacteriales</taxon>
        <taxon>Corynebacteriaceae</taxon>
        <taxon>Corynebacterium</taxon>
    </lineage>
</organism>
<gene>
    <name evidence="9" type="ORF">C5L39_02900</name>
</gene>
<comment type="similarity">
    <text evidence="2">Belongs to the nucleobase:cation symporter-2 (NCS2) (TC 2.A.40) family.</text>
</comment>
<keyword evidence="7 8" id="KW-0472">Membrane</keyword>
<dbReference type="GO" id="GO:0042907">
    <property type="term" value="F:xanthine transmembrane transporter activity"/>
    <property type="evidence" value="ECO:0007669"/>
    <property type="project" value="TreeGrafter"/>
</dbReference>
<proteinExistence type="inferred from homology"/>
<feature type="transmembrane region" description="Helical" evidence="8">
    <location>
        <begin position="135"/>
        <end position="154"/>
    </location>
</feature>